<dbReference type="PANTHER" id="PTHR44591">
    <property type="entry name" value="STRESS RESPONSE REGULATOR PROTEIN 1"/>
    <property type="match status" value="1"/>
</dbReference>
<dbReference type="PANTHER" id="PTHR44591:SF3">
    <property type="entry name" value="RESPONSE REGULATORY DOMAIN-CONTAINING PROTEIN"/>
    <property type="match status" value="1"/>
</dbReference>
<dbReference type="InterPro" id="IPR050595">
    <property type="entry name" value="Bact_response_regulator"/>
</dbReference>
<accession>W4MA11</accession>
<feature type="region of interest" description="Disordered" evidence="3">
    <location>
        <begin position="260"/>
        <end position="280"/>
    </location>
</feature>
<dbReference type="InterPro" id="IPR000014">
    <property type="entry name" value="PAS"/>
</dbReference>
<dbReference type="SMART" id="SM00448">
    <property type="entry name" value="REC"/>
    <property type="match status" value="1"/>
</dbReference>
<evidence type="ECO:0000256" key="1">
    <source>
        <dbReference type="ARBA" id="ARBA00022553"/>
    </source>
</evidence>
<dbReference type="Pfam" id="PF00072">
    <property type="entry name" value="Response_reg"/>
    <property type="match status" value="1"/>
</dbReference>
<dbReference type="Pfam" id="PF13188">
    <property type="entry name" value="PAS_8"/>
    <property type="match status" value="1"/>
</dbReference>
<dbReference type="HOGENOM" id="CLU_992822_0_0_7"/>
<dbReference type="EMBL" id="AZHX01000542">
    <property type="protein sequence ID" value="ETX07038.1"/>
    <property type="molecule type" value="Genomic_DNA"/>
</dbReference>
<evidence type="ECO:0000256" key="3">
    <source>
        <dbReference type="SAM" id="MobiDB-lite"/>
    </source>
</evidence>
<dbReference type="SMART" id="SM00091">
    <property type="entry name" value="PAS"/>
    <property type="match status" value="1"/>
</dbReference>
<dbReference type="SUPFAM" id="SSF52172">
    <property type="entry name" value="CheY-like"/>
    <property type="match status" value="1"/>
</dbReference>
<keyword evidence="1 2" id="KW-0597">Phosphoprotein</keyword>
<evidence type="ECO:0000256" key="2">
    <source>
        <dbReference type="PROSITE-ProRule" id="PRU00169"/>
    </source>
</evidence>
<feature type="domain" description="Response regulatory" evidence="4">
    <location>
        <begin position="15"/>
        <end position="131"/>
    </location>
</feature>
<comment type="caution">
    <text evidence="6">The sequence shown here is derived from an EMBL/GenBank/DDBJ whole genome shotgun (WGS) entry which is preliminary data.</text>
</comment>
<dbReference type="InterPro" id="IPR001789">
    <property type="entry name" value="Sig_transdc_resp-reg_receiver"/>
</dbReference>
<protein>
    <recommendedName>
        <fullName evidence="8">Response regulatory domain-containing protein</fullName>
    </recommendedName>
</protein>
<feature type="domain" description="PAS" evidence="5">
    <location>
        <begin position="143"/>
        <end position="213"/>
    </location>
</feature>
<dbReference type="GO" id="GO:0000160">
    <property type="term" value="P:phosphorelay signal transduction system"/>
    <property type="evidence" value="ECO:0007669"/>
    <property type="project" value="InterPro"/>
</dbReference>
<dbReference type="Gene3D" id="3.30.450.20">
    <property type="entry name" value="PAS domain"/>
    <property type="match status" value="1"/>
</dbReference>
<evidence type="ECO:0008006" key="8">
    <source>
        <dbReference type="Google" id="ProtNLM"/>
    </source>
</evidence>
<gene>
    <name evidence="6" type="ORF">ETSY2_13525</name>
</gene>
<name>W4MA11_9BACT</name>
<dbReference type="CDD" id="cd00130">
    <property type="entry name" value="PAS"/>
    <property type="match status" value="1"/>
</dbReference>
<proteinExistence type="predicted"/>
<dbReference type="AlphaFoldDB" id="W4MA11"/>
<dbReference type="InterPro" id="IPR035965">
    <property type="entry name" value="PAS-like_dom_sf"/>
</dbReference>
<evidence type="ECO:0000313" key="6">
    <source>
        <dbReference type="EMBL" id="ETX07038.1"/>
    </source>
</evidence>
<dbReference type="InterPro" id="IPR011006">
    <property type="entry name" value="CheY-like_superfamily"/>
</dbReference>
<dbReference type="PROSITE" id="PS50110">
    <property type="entry name" value="RESPONSE_REGULATORY"/>
    <property type="match status" value="1"/>
</dbReference>
<evidence type="ECO:0000313" key="7">
    <source>
        <dbReference type="Proteomes" id="UP000019140"/>
    </source>
</evidence>
<dbReference type="PROSITE" id="PS50112">
    <property type="entry name" value="PAS"/>
    <property type="match status" value="1"/>
</dbReference>
<dbReference type="NCBIfam" id="TIGR00229">
    <property type="entry name" value="sensory_box"/>
    <property type="match status" value="1"/>
</dbReference>
<dbReference type="SUPFAM" id="SSF55785">
    <property type="entry name" value="PYP-like sensor domain (PAS domain)"/>
    <property type="match status" value="1"/>
</dbReference>
<organism evidence="6 7">
    <name type="scientific">Candidatus Entotheonella gemina</name>
    <dbReference type="NCBI Taxonomy" id="1429439"/>
    <lineage>
        <taxon>Bacteria</taxon>
        <taxon>Pseudomonadati</taxon>
        <taxon>Nitrospinota/Tectimicrobiota group</taxon>
        <taxon>Candidatus Tectimicrobiota</taxon>
        <taxon>Candidatus Entotheonellia</taxon>
        <taxon>Candidatus Entotheonellales</taxon>
        <taxon>Candidatus Entotheonellaceae</taxon>
        <taxon>Candidatus Entotheonella</taxon>
    </lineage>
</organism>
<feature type="modified residue" description="4-aspartylphosphate" evidence="2">
    <location>
        <position position="64"/>
    </location>
</feature>
<dbReference type="Gene3D" id="3.40.50.2300">
    <property type="match status" value="1"/>
</dbReference>
<dbReference type="Proteomes" id="UP000019140">
    <property type="component" value="Unassembled WGS sequence"/>
</dbReference>
<sequence>MQDHADLIHPDTQASVLIVDDDPTNVAVLQGFLEDANYNALEAFGGRQAMEILNQITPDLILLDLMMPELNGFEVCRLVKASPQWQGIPIIIVTALDEIEDYNKAMECGANDFLTKPVQLHLLLERVNEHLQTGLMTKELRQNETLYRRLIESFPDAIMVHDNDRLTFVNPAGMHLLGATRAEELIGKALSDFIHPMYLDIAKDNLLRMREADRATPPMILQFIRMDYAIVNVEVIFSPFTNQDQPAALLVMRKVDSPIPHHVTDHDSPNQAGGSHEVKT</sequence>
<evidence type="ECO:0000259" key="4">
    <source>
        <dbReference type="PROSITE" id="PS50110"/>
    </source>
</evidence>
<evidence type="ECO:0000259" key="5">
    <source>
        <dbReference type="PROSITE" id="PS50112"/>
    </source>
</evidence>
<reference evidence="6 7" key="1">
    <citation type="journal article" date="2014" name="Nature">
        <title>An environmental bacterial taxon with a large and distinct metabolic repertoire.</title>
        <authorList>
            <person name="Wilson M.C."/>
            <person name="Mori T."/>
            <person name="Ruckert C."/>
            <person name="Uria A.R."/>
            <person name="Helf M.J."/>
            <person name="Takada K."/>
            <person name="Gernert C."/>
            <person name="Steffens U.A."/>
            <person name="Heycke N."/>
            <person name="Schmitt S."/>
            <person name="Rinke C."/>
            <person name="Helfrich E.J."/>
            <person name="Brachmann A.O."/>
            <person name="Gurgui C."/>
            <person name="Wakimoto T."/>
            <person name="Kracht M."/>
            <person name="Crusemann M."/>
            <person name="Hentschel U."/>
            <person name="Abe I."/>
            <person name="Matsunaga S."/>
            <person name="Kalinowski J."/>
            <person name="Takeyama H."/>
            <person name="Piel J."/>
        </authorList>
    </citation>
    <scope>NUCLEOTIDE SEQUENCE [LARGE SCALE GENOMIC DNA]</scope>
    <source>
        <strain evidence="7">TSY2</strain>
    </source>
</reference>
<keyword evidence="7" id="KW-1185">Reference proteome</keyword>